<dbReference type="Proteomes" id="UP000184395">
    <property type="component" value="Unassembled WGS sequence"/>
</dbReference>
<name>A0A1M6YPB4_9BURK</name>
<reference evidence="1 2" key="1">
    <citation type="submission" date="2016-11" db="EMBL/GenBank/DDBJ databases">
        <authorList>
            <person name="Jaros S."/>
            <person name="Januszkiewicz K."/>
            <person name="Wedrychowicz H."/>
        </authorList>
    </citation>
    <scope>NUCLEOTIDE SEQUENCE [LARGE SCALE GENOMIC DNA]</scope>
    <source>
        <strain evidence="1 2">LMG 20594</strain>
    </source>
</reference>
<organism evidence="1 2">
    <name type="scientific">Paraburkholderia terricola</name>
    <dbReference type="NCBI Taxonomy" id="169427"/>
    <lineage>
        <taxon>Bacteria</taxon>
        <taxon>Pseudomonadati</taxon>
        <taxon>Pseudomonadota</taxon>
        <taxon>Betaproteobacteria</taxon>
        <taxon>Burkholderiales</taxon>
        <taxon>Burkholderiaceae</taxon>
        <taxon>Paraburkholderia</taxon>
    </lineage>
</organism>
<dbReference type="KEGG" id="pts:CUJ90_04325"/>
<dbReference type="STRING" id="169427.SAMN05192548_107425"/>
<dbReference type="AlphaFoldDB" id="A0A1M6YPB4"/>
<gene>
    <name evidence="1" type="ORF">SAMN05192548_107425</name>
</gene>
<dbReference type="EMBL" id="FRAB01000074">
    <property type="protein sequence ID" value="SHL19990.1"/>
    <property type="molecule type" value="Genomic_DNA"/>
</dbReference>
<accession>A0A1M6YPB4</accession>
<proteinExistence type="predicted"/>
<evidence type="ECO:0000313" key="1">
    <source>
        <dbReference type="EMBL" id="SHL19990.1"/>
    </source>
</evidence>
<protein>
    <submittedName>
        <fullName evidence="1">Uncharacterized protein</fullName>
    </submittedName>
</protein>
<sequence>MSSHSPAIGQRLTNGELAAFIQRPRRTEQYENSLRDCYQRTRSFAGAVLAAGISLAFGQRDTR</sequence>
<evidence type="ECO:0000313" key="2">
    <source>
        <dbReference type="Proteomes" id="UP000184395"/>
    </source>
</evidence>